<comment type="caution">
    <text evidence="1">The sequence shown here is derived from an EMBL/GenBank/DDBJ whole genome shotgun (WGS) entry which is preliminary data.</text>
</comment>
<dbReference type="RefSeq" id="WP_104813668.1">
    <property type="nucleotide sequence ID" value="NZ_MQUB01000001.1"/>
</dbReference>
<proteinExistence type="predicted"/>
<gene>
    <name evidence="1" type="ORF">BST85_13040</name>
</gene>
<dbReference type="AlphaFoldDB" id="A0A2S7KSW7"/>
<evidence type="ECO:0000313" key="2">
    <source>
        <dbReference type="Proteomes" id="UP000239800"/>
    </source>
</evidence>
<evidence type="ECO:0000313" key="1">
    <source>
        <dbReference type="EMBL" id="PQB05721.1"/>
    </source>
</evidence>
<organism evidence="1 2">
    <name type="scientific">Aureitalea marina</name>
    <dbReference type="NCBI Taxonomy" id="930804"/>
    <lineage>
        <taxon>Bacteria</taxon>
        <taxon>Pseudomonadati</taxon>
        <taxon>Bacteroidota</taxon>
        <taxon>Flavobacteriia</taxon>
        <taxon>Flavobacteriales</taxon>
        <taxon>Flavobacteriaceae</taxon>
        <taxon>Aureitalea</taxon>
    </lineage>
</organism>
<sequence>MCYENTWKIGLSTLVDEASVIMMDLRGFSEKNKGCEYEIDFILDHKALQNILFVCKPEAQQLVKRTIMERWEMLSENSPNLEDQSPEATLFISKEENAKELQHIMDLLKKGATN</sequence>
<name>A0A2S7KSW7_9FLAO</name>
<accession>A0A2S7KSW7</accession>
<dbReference type="Proteomes" id="UP000239800">
    <property type="component" value="Unassembled WGS sequence"/>
</dbReference>
<dbReference type="EMBL" id="MQUB01000001">
    <property type="protein sequence ID" value="PQB05721.1"/>
    <property type="molecule type" value="Genomic_DNA"/>
</dbReference>
<protein>
    <submittedName>
        <fullName evidence="1">Uncharacterized protein</fullName>
    </submittedName>
</protein>
<reference evidence="1 2" key="1">
    <citation type="submission" date="2016-11" db="EMBL/GenBank/DDBJ databases">
        <title>Trade-off between light-utilization and light-protection in marine flavobacteria.</title>
        <authorList>
            <person name="Kumagai Y."/>
        </authorList>
    </citation>
    <scope>NUCLEOTIDE SEQUENCE [LARGE SCALE GENOMIC DNA]</scope>
    <source>
        <strain evidence="1 2">NBRC 107741</strain>
    </source>
</reference>
<dbReference type="OrthoDB" id="9178117at2"/>
<keyword evidence="2" id="KW-1185">Reference proteome</keyword>